<evidence type="ECO:0000313" key="2">
    <source>
        <dbReference type="Proteomes" id="UP001150581"/>
    </source>
</evidence>
<evidence type="ECO:0000313" key="1">
    <source>
        <dbReference type="EMBL" id="KAJ1890864.1"/>
    </source>
</evidence>
<dbReference type="EMBL" id="JANBPG010001263">
    <property type="protein sequence ID" value="KAJ1890864.1"/>
    <property type="molecule type" value="Genomic_DNA"/>
</dbReference>
<name>A0ACC1I9M9_9FUNG</name>
<protein>
    <submittedName>
        <fullName evidence="1">Uncharacterized protein</fullName>
    </submittedName>
</protein>
<proteinExistence type="predicted"/>
<gene>
    <name evidence="1" type="ORF">LPJ66_007241</name>
</gene>
<dbReference type="Proteomes" id="UP001150581">
    <property type="component" value="Unassembled WGS sequence"/>
</dbReference>
<sequence>MDPYFSREYNVPVSSYSRQIAKTITWDIDMDEVLKGRGLLAAQRRLSTEAVYPNVHTLIFTIHSASSRYAIDYIFVRNQFAKLVKFFNRTAPNTKHMSLRNKALSLFGSSEMVIFINLLVSDLVNELKGFYIRDGETVIPSHMFLTSAPRLTHIRFEYSRNYRPFFQLVHRKALTLEDVMLFA</sequence>
<comment type="caution">
    <text evidence="1">The sequence shown here is derived from an EMBL/GenBank/DDBJ whole genome shotgun (WGS) entry which is preliminary data.</text>
</comment>
<organism evidence="1 2">
    <name type="scientific">Kickxella alabastrina</name>
    <dbReference type="NCBI Taxonomy" id="61397"/>
    <lineage>
        <taxon>Eukaryota</taxon>
        <taxon>Fungi</taxon>
        <taxon>Fungi incertae sedis</taxon>
        <taxon>Zoopagomycota</taxon>
        <taxon>Kickxellomycotina</taxon>
        <taxon>Kickxellomycetes</taxon>
        <taxon>Kickxellales</taxon>
        <taxon>Kickxellaceae</taxon>
        <taxon>Kickxella</taxon>
    </lineage>
</organism>
<reference evidence="1" key="1">
    <citation type="submission" date="2022-07" db="EMBL/GenBank/DDBJ databases">
        <title>Phylogenomic reconstructions and comparative analyses of Kickxellomycotina fungi.</title>
        <authorList>
            <person name="Reynolds N.K."/>
            <person name="Stajich J.E."/>
            <person name="Barry K."/>
            <person name="Grigoriev I.V."/>
            <person name="Crous P."/>
            <person name="Smith M.E."/>
        </authorList>
    </citation>
    <scope>NUCLEOTIDE SEQUENCE</scope>
    <source>
        <strain evidence="1">Benny 63K</strain>
    </source>
</reference>
<keyword evidence="2" id="KW-1185">Reference proteome</keyword>
<accession>A0ACC1I9M9</accession>